<evidence type="ECO:0000313" key="2">
    <source>
        <dbReference type="EMBL" id="RZC56329.1"/>
    </source>
</evidence>
<dbReference type="GO" id="GO:0003955">
    <property type="term" value="F:NAD(P)H dehydrogenase (quinone) activity"/>
    <property type="evidence" value="ECO:0007669"/>
    <property type="project" value="TreeGrafter"/>
</dbReference>
<keyword evidence="3" id="KW-1185">Reference proteome</keyword>
<dbReference type="AlphaFoldDB" id="A0A4Y7J9D5"/>
<evidence type="ECO:0008006" key="4">
    <source>
        <dbReference type="Google" id="ProtNLM"/>
    </source>
</evidence>
<comment type="similarity">
    <text evidence="1">Belongs to the WrbA family.</text>
</comment>
<reference evidence="2 3" key="1">
    <citation type="journal article" date="2018" name="Science">
        <title>The opium poppy genome and morphinan production.</title>
        <authorList>
            <person name="Guo L."/>
            <person name="Winzer T."/>
            <person name="Yang X."/>
            <person name="Li Y."/>
            <person name="Ning Z."/>
            <person name="He Z."/>
            <person name="Teodor R."/>
            <person name="Lu Y."/>
            <person name="Bowser T.A."/>
            <person name="Graham I.A."/>
            <person name="Ye K."/>
        </authorList>
    </citation>
    <scope>NUCLEOTIDE SEQUENCE [LARGE SCALE GENOMIC DNA]</scope>
    <source>
        <strain evidence="3">cv. HN1</strain>
        <tissue evidence="2">Leaves</tissue>
    </source>
</reference>
<dbReference type="PANTHER" id="PTHR30546">
    <property type="entry name" value="FLAVODOXIN-RELATED PROTEIN WRBA-RELATED"/>
    <property type="match status" value="1"/>
</dbReference>
<dbReference type="GO" id="GO:0016020">
    <property type="term" value="C:membrane"/>
    <property type="evidence" value="ECO:0007669"/>
    <property type="project" value="TreeGrafter"/>
</dbReference>
<dbReference type="STRING" id="3469.A0A4Y7J9D5"/>
<sequence>ELERLLRGIEEEVSGVVDVRPKKKDTPQVVPIWKAKVGGSLCKKEDPAMFWLTQLSGLMHSIYIQVPEEVLGNMGAPPKTDVPIITPNNHADADGLIFGFPTRFGMIEAQFKAFLDTQGVESNHSVIHHGLIYLPIGLTFEAGMFEMVQEFLLGMDQDNQLSANLDEPFTRGTTLLALQRSSKMSSYYFCCAHNNKIFYSNCPDCLEELSYLYEPSSLLESEFPTVEEHNLL</sequence>
<name>A0A4Y7J9D5_PAPSO</name>
<evidence type="ECO:0000313" key="3">
    <source>
        <dbReference type="Proteomes" id="UP000316621"/>
    </source>
</evidence>
<gene>
    <name evidence="2" type="ORF">C5167_015184</name>
</gene>
<dbReference type="Gramene" id="RZC56329">
    <property type="protein sequence ID" value="RZC56329"/>
    <property type="gene ID" value="C5167_015184"/>
</dbReference>
<organism evidence="2 3">
    <name type="scientific">Papaver somniferum</name>
    <name type="common">Opium poppy</name>
    <dbReference type="NCBI Taxonomy" id="3469"/>
    <lineage>
        <taxon>Eukaryota</taxon>
        <taxon>Viridiplantae</taxon>
        <taxon>Streptophyta</taxon>
        <taxon>Embryophyta</taxon>
        <taxon>Tracheophyta</taxon>
        <taxon>Spermatophyta</taxon>
        <taxon>Magnoliopsida</taxon>
        <taxon>Ranunculales</taxon>
        <taxon>Papaveraceae</taxon>
        <taxon>Papaveroideae</taxon>
        <taxon>Papaver</taxon>
    </lineage>
</organism>
<dbReference type="SUPFAM" id="SSF52218">
    <property type="entry name" value="Flavoproteins"/>
    <property type="match status" value="1"/>
</dbReference>
<dbReference type="PANTHER" id="PTHR30546:SF23">
    <property type="entry name" value="FLAVOPROTEIN-LIKE PROTEIN YCP4-RELATED"/>
    <property type="match status" value="1"/>
</dbReference>
<dbReference type="EMBL" id="CM010717">
    <property type="protein sequence ID" value="RZC56329.1"/>
    <property type="molecule type" value="Genomic_DNA"/>
</dbReference>
<protein>
    <recommendedName>
        <fullName evidence="4">NAD(P)H dehydrogenase (quinone)</fullName>
    </recommendedName>
</protein>
<dbReference type="Gene3D" id="3.40.50.360">
    <property type="match status" value="1"/>
</dbReference>
<accession>A0A4Y7J9D5</accession>
<proteinExistence type="inferred from homology"/>
<dbReference type="Proteomes" id="UP000316621">
    <property type="component" value="Chromosome 3"/>
</dbReference>
<feature type="non-terminal residue" evidence="2">
    <location>
        <position position="1"/>
    </location>
</feature>
<dbReference type="InterPro" id="IPR029039">
    <property type="entry name" value="Flavoprotein-like_sf"/>
</dbReference>
<evidence type="ECO:0000256" key="1">
    <source>
        <dbReference type="ARBA" id="ARBA00006961"/>
    </source>
</evidence>